<dbReference type="Gene3D" id="2.60.40.1120">
    <property type="entry name" value="Carboxypeptidase-like, regulatory domain"/>
    <property type="match status" value="1"/>
</dbReference>
<dbReference type="Proteomes" id="UP000062998">
    <property type="component" value="Unassembled WGS sequence"/>
</dbReference>
<dbReference type="OrthoDB" id="8780237at2"/>
<name>A0A105UW76_9BURK</name>
<evidence type="ECO:0000313" key="1">
    <source>
        <dbReference type="EMBL" id="KVN85795.1"/>
    </source>
</evidence>
<accession>A0A105UW76</accession>
<dbReference type="AlphaFoldDB" id="A0A105UW76"/>
<dbReference type="Proteomes" id="UP000057910">
    <property type="component" value="Unassembled WGS sequence"/>
</dbReference>
<proteinExistence type="predicted"/>
<dbReference type="EMBL" id="LPAD01000059">
    <property type="protein sequence ID" value="KVN85795.1"/>
    <property type="molecule type" value="Genomic_DNA"/>
</dbReference>
<organism evidence="2 4">
    <name type="scientific">Burkholderia ubonensis</name>
    <dbReference type="NCBI Taxonomy" id="101571"/>
    <lineage>
        <taxon>Bacteria</taxon>
        <taxon>Pseudomonadati</taxon>
        <taxon>Pseudomonadota</taxon>
        <taxon>Betaproteobacteria</taxon>
        <taxon>Burkholderiales</taxon>
        <taxon>Burkholderiaceae</taxon>
        <taxon>Burkholderia</taxon>
        <taxon>Burkholderia cepacia complex</taxon>
    </lineage>
</organism>
<comment type="caution">
    <text evidence="2">The sequence shown here is derived from an EMBL/GenBank/DDBJ whole genome shotgun (WGS) entry which is preliminary data.</text>
</comment>
<gene>
    <name evidence="1" type="ORF">WJ68_12360</name>
    <name evidence="2" type="ORF">WL73_28005</name>
</gene>
<evidence type="ECO:0000313" key="3">
    <source>
        <dbReference type="Proteomes" id="UP000057910"/>
    </source>
</evidence>
<evidence type="ECO:0008006" key="5">
    <source>
        <dbReference type="Google" id="ProtNLM"/>
    </source>
</evidence>
<evidence type="ECO:0000313" key="2">
    <source>
        <dbReference type="EMBL" id="KWD92717.1"/>
    </source>
</evidence>
<evidence type="ECO:0000313" key="4">
    <source>
        <dbReference type="Proteomes" id="UP000062998"/>
    </source>
</evidence>
<dbReference type="RefSeq" id="WP_059712396.1">
    <property type="nucleotide sequence ID" value="NZ_LOYE01000005.1"/>
</dbReference>
<dbReference type="EMBL" id="LPIX01000105">
    <property type="protein sequence ID" value="KWD92717.1"/>
    <property type="molecule type" value="Genomic_DNA"/>
</dbReference>
<protein>
    <recommendedName>
        <fullName evidence="5">Carboxypeptidase regulatory-like domain-containing protein</fullName>
    </recommendedName>
</protein>
<sequence length="191" mass="20655">MKLSAVVQLIDGFSLAPAVGMRPRFLLDGKPCQAYAKPQAFYAFSGLDDGSYRLTTITLPFFEREVAFDVPLRLPLADAIAPCVLEPSPLYPFPPGTTLIRGQVRAAGTRAPLAGVAVEASYAGRRGDTRHAATRTSHFGHYDGRYALALGGRLDAETTVTLVFDKAGYARTATQRVIRPGTTQLVDIELR</sequence>
<reference evidence="3 4" key="1">
    <citation type="submission" date="2015-11" db="EMBL/GenBank/DDBJ databases">
        <title>Expanding the genomic diversity of Burkholderia species for the development of highly accurate diagnostics.</title>
        <authorList>
            <person name="Sahl J."/>
            <person name="Keim P."/>
            <person name="Wagner D."/>
        </authorList>
    </citation>
    <scope>NUCLEOTIDE SEQUENCE [LARGE SCALE GENOMIC DNA]</scope>
    <source>
        <strain evidence="1 3">MSMB1585WGS</strain>
        <strain evidence="2 4">MSMB2167WGS</strain>
    </source>
</reference>